<feature type="region of interest" description="Disordered" evidence="1">
    <location>
        <begin position="124"/>
        <end position="147"/>
    </location>
</feature>
<dbReference type="GO" id="GO:0005737">
    <property type="term" value="C:cytoplasm"/>
    <property type="evidence" value="ECO:0007669"/>
    <property type="project" value="TreeGrafter"/>
</dbReference>
<reference evidence="3" key="1">
    <citation type="submission" date="2021-02" db="EMBL/GenBank/DDBJ databases">
        <authorList>
            <person name="Nowell W R."/>
        </authorList>
    </citation>
    <scope>NUCLEOTIDE SEQUENCE</scope>
</reference>
<protein>
    <submittedName>
        <fullName evidence="3">Uncharacterized protein</fullName>
    </submittedName>
</protein>
<organism evidence="3 4">
    <name type="scientific">Adineta ricciae</name>
    <name type="common">Rotifer</name>
    <dbReference type="NCBI Taxonomy" id="249248"/>
    <lineage>
        <taxon>Eukaryota</taxon>
        <taxon>Metazoa</taxon>
        <taxon>Spiralia</taxon>
        <taxon>Gnathifera</taxon>
        <taxon>Rotifera</taxon>
        <taxon>Eurotatoria</taxon>
        <taxon>Bdelloidea</taxon>
        <taxon>Adinetida</taxon>
        <taxon>Adinetidae</taxon>
        <taxon>Adineta</taxon>
    </lineage>
</organism>
<dbReference type="GO" id="GO:0007141">
    <property type="term" value="P:male meiosis I"/>
    <property type="evidence" value="ECO:0007669"/>
    <property type="project" value="TreeGrafter"/>
</dbReference>
<name>A0A815WG26_ADIRI</name>
<evidence type="ECO:0000256" key="1">
    <source>
        <dbReference type="SAM" id="MobiDB-lite"/>
    </source>
</evidence>
<keyword evidence="4" id="KW-1185">Reference proteome</keyword>
<evidence type="ECO:0000313" key="3">
    <source>
        <dbReference type="EMBL" id="CAF1547327.1"/>
    </source>
</evidence>
<dbReference type="EMBL" id="CAJNOR010005133">
    <property type="protein sequence ID" value="CAF1547327.1"/>
    <property type="molecule type" value="Genomic_DNA"/>
</dbReference>
<accession>A0A815WG26</accession>
<dbReference type="GO" id="GO:0007144">
    <property type="term" value="P:female meiosis I"/>
    <property type="evidence" value="ECO:0007669"/>
    <property type="project" value="TreeGrafter"/>
</dbReference>
<dbReference type="GO" id="GO:0048255">
    <property type="term" value="P:mRNA stabilization"/>
    <property type="evidence" value="ECO:0007669"/>
    <property type="project" value="TreeGrafter"/>
</dbReference>
<dbReference type="PANTHER" id="PTHR33861">
    <property type="entry name" value="PROTEIN CBG18333"/>
    <property type="match status" value="1"/>
</dbReference>
<proteinExistence type="predicted"/>
<dbReference type="AlphaFoldDB" id="A0A815WG26"/>
<feature type="compositionally biased region" description="Low complexity" evidence="1">
    <location>
        <begin position="222"/>
        <end position="231"/>
    </location>
</feature>
<evidence type="ECO:0000313" key="2">
    <source>
        <dbReference type="EMBL" id="CAF0908585.1"/>
    </source>
</evidence>
<dbReference type="Pfam" id="PF15189">
    <property type="entry name" value="MEIOC"/>
    <property type="match status" value="1"/>
</dbReference>
<feature type="compositionally biased region" description="Low complexity" evidence="1">
    <location>
        <begin position="198"/>
        <end position="209"/>
    </location>
</feature>
<dbReference type="OrthoDB" id="5978002at2759"/>
<gene>
    <name evidence="2" type="ORF">EDS130_LOCUS10151</name>
    <name evidence="3" type="ORF">XAT740_LOCUS42617</name>
</gene>
<dbReference type="EMBL" id="CAJNOJ010000035">
    <property type="protein sequence ID" value="CAF0908585.1"/>
    <property type="molecule type" value="Genomic_DNA"/>
</dbReference>
<sequence length="544" mass="61379">MLSSLQTSATMIDDRTLRAYLRNNSAWSLDESGPGPSVDQLNLSSSGHGDRFLNSSVHFPAEMRSANLNDMVSSIIDENAEYHHHGMVPMFPPYQSTWSNAEQSDLNMQYMQHIKNMNSSHQARFASSTLSESGHPRNIPDSCSMHPIPPKDIQVLIRKGDHNGVNSLITNVSLQQFRQMIGLQYSSGVGSGTDRRLLSSSSRTSNVRRPYSLANPNHPPLSSSSSSSSSSLPTPNTRLINTLKQRSPEAIFFPSNDPQYLPMSSHDALSMNCSGANGTTPMTDAISNSPVATCQDISYFRSNRRTGVANTLHIAIEKCYEQLNYIRDSYAETESKVGIQTLHKSSSPSSINDITNANFSTLSNNPSRVDRLIAEYHYEYTRIVRLHERIKENLSMQDIEATRQTLDEWFNAINNVQDRRRQEIDNAAEKCRSGEPRLPDEKDVLQLAEALRILRITTRKIRTVLWYWLYWSTNSTTNKIPLIARHQDEQINGESYPTIQNTSYNLFYPTANTDDLDADEQQRKVSMKPSISTNENNKENECNE</sequence>
<dbReference type="GO" id="GO:0005634">
    <property type="term" value="C:nucleus"/>
    <property type="evidence" value="ECO:0007669"/>
    <property type="project" value="TreeGrafter"/>
</dbReference>
<comment type="caution">
    <text evidence="3">The sequence shown here is derived from an EMBL/GenBank/DDBJ whole genome shotgun (WGS) entry which is preliminary data.</text>
</comment>
<dbReference type="Proteomes" id="UP000663828">
    <property type="component" value="Unassembled WGS sequence"/>
</dbReference>
<evidence type="ECO:0000313" key="4">
    <source>
        <dbReference type="Proteomes" id="UP000663828"/>
    </source>
</evidence>
<dbReference type="PANTHER" id="PTHR33861:SF5">
    <property type="entry name" value="GAMMA-TUBULIN COMPLEX COMPONENT"/>
    <property type="match status" value="1"/>
</dbReference>
<dbReference type="Proteomes" id="UP000663852">
    <property type="component" value="Unassembled WGS sequence"/>
</dbReference>
<dbReference type="InterPro" id="IPR027963">
    <property type="entry name" value="MEIOC"/>
</dbReference>
<feature type="region of interest" description="Disordered" evidence="1">
    <location>
        <begin position="511"/>
        <end position="544"/>
    </location>
</feature>
<feature type="region of interest" description="Disordered" evidence="1">
    <location>
        <begin position="186"/>
        <end position="237"/>
    </location>
</feature>